<organism evidence="1">
    <name type="scientific">Arundo donax</name>
    <name type="common">Giant reed</name>
    <name type="synonym">Donax arundinaceus</name>
    <dbReference type="NCBI Taxonomy" id="35708"/>
    <lineage>
        <taxon>Eukaryota</taxon>
        <taxon>Viridiplantae</taxon>
        <taxon>Streptophyta</taxon>
        <taxon>Embryophyta</taxon>
        <taxon>Tracheophyta</taxon>
        <taxon>Spermatophyta</taxon>
        <taxon>Magnoliopsida</taxon>
        <taxon>Liliopsida</taxon>
        <taxon>Poales</taxon>
        <taxon>Poaceae</taxon>
        <taxon>PACMAD clade</taxon>
        <taxon>Arundinoideae</taxon>
        <taxon>Arundineae</taxon>
        <taxon>Arundo</taxon>
    </lineage>
</organism>
<accession>A0A0A9BUD3</accession>
<proteinExistence type="predicted"/>
<reference evidence="1" key="2">
    <citation type="journal article" date="2015" name="Data Brief">
        <title>Shoot transcriptome of the giant reed, Arundo donax.</title>
        <authorList>
            <person name="Barrero R.A."/>
            <person name="Guerrero F.D."/>
            <person name="Moolhuijzen P."/>
            <person name="Goolsby J.A."/>
            <person name="Tidwell J."/>
            <person name="Bellgard S.E."/>
            <person name="Bellgard M.I."/>
        </authorList>
    </citation>
    <scope>NUCLEOTIDE SEQUENCE</scope>
    <source>
        <tissue evidence="1">Shoot tissue taken approximately 20 cm above the soil surface</tissue>
    </source>
</reference>
<evidence type="ECO:0000313" key="1">
    <source>
        <dbReference type="EMBL" id="JAD65818.1"/>
    </source>
</evidence>
<reference evidence="1" key="1">
    <citation type="submission" date="2014-09" db="EMBL/GenBank/DDBJ databases">
        <authorList>
            <person name="Magalhaes I.L.F."/>
            <person name="Oliveira U."/>
            <person name="Santos F.R."/>
            <person name="Vidigal T.H.D.A."/>
            <person name="Brescovit A.D."/>
            <person name="Santos A.J."/>
        </authorList>
    </citation>
    <scope>NUCLEOTIDE SEQUENCE</scope>
    <source>
        <tissue evidence="1">Shoot tissue taken approximately 20 cm above the soil surface</tissue>
    </source>
</reference>
<dbReference type="EMBL" id="GBRH01232077">
    <property type="protein sequence ID" value="JAD65818.1"/>
    <property type="molecule type" value="Transcribed_RNA"/>
</dbReference>
<sequence>MLYSFPLLSASRLFH</sequence>
<name>A0A0A9BUD3_ARUDO</name>
<protein>
    <submittedName>
        <fullName evidence="1">Uncharacterized protein</fullName>
    </submittedName>
</protein>